<sequence length="126" mass="14161">MQQEVKNSSGSREELRAVRKISPPSSPVTGKITCSKVQSTVNAFAFPKQPNLNRRMSTSDVRTRRMSFDDFKGGIKQRRNSNPGVFAGNIYISRPWSRRTSSTEDEIKNIKNGVILEVKNLCAQNT</sequence>
<evidence type="ECO:0000313" key="3">
    <source>
        <dbReference type="Proteomes" id="UP001158576"/>
    </source>
</evidence>
<organism evidence="2 3">
    <name type="scientific">Oikopleura dioica</name>
    <name type="common">Tunicate</name>
    <dbReference type="NCBI Taxonomy" id="34765"/>
    <lineage>
        <taxon>Eukaryota</taxon>
        <taxon>Metazoa</taxon>
        <taxon>Chordata</taxon>
        <taxon>Tunicata</taxon>
        <taxon>Appendicularia</taxon>
        <taxon>Copelata</taxon>
        <taxon>Oikopleuridae</taxon>
        <taxon>Oikopleura</taxon>
    </lineage>
</organism>
<gene>
    <name evidence="2" type="ORF">OKIOD_LOCUS10820</name>
</gene>
<reference evidence="2 3" key="1">
    <citation type="submission" date="2021-04" db="EMBL/GenBank/DDBJ databases">
        <authorList>
            <person name="Bliznina A."/>
        </authorList>
    </citation>
    <scope>NUCLEOTIDE SEQUENCE [LARGE SCALE GENOMIC DNA]</scope>
</reference>
<keyword evidence="3" id="KW-1185">Reference proteome</keyword>
<feature type="compositionally biased region" description="Polar residues" evidence="1">
    <location>
        <begin position="1"/>
        <end position="10"/>
    </location>
</feature>
<dbReference type="EMBL" id="OU015566">
    <property type="protein sequence ID" value="CAG5105354.1"/>
    <property type="molecule type" value="Genomic_DNA"/>
</dbReference>
<feature type="region of interest" description="Disordered" evidence="1">
    <location>
        <begin position="1"/>
        <end position="32"/>
    </location>
</feature>
<evidence type="ECO:0000313" key="2">
    <source>
        <dbReference type="EMBL" id="CAG5105354.1"/>
    </source>
</evidence>
<name>A0ABN7SV03_OIKDI</name>
<dbReference type="Proteomes" id="UP001158576">
    <property type="component" value="Chromosome 1"/>
</dbReference>
<proteinExistence type="predicted"/>
<accession>A0ABN7SV03</accession>
<protein>
    <submittedName>
        <fullName evidence="2">Oidioi.mRNA.OKI2018_I69.chr1.g2055.t1.cds</fullName>
    </submittedName>
</protein>
<evidence type="ECO:0000256" key="1">
    <source>
        <dbReference type="SAM" id="MobiDB-lite"/>
    </source>
</evidence>